<feature type="signal peptide" evidence="2">
    <location>
        <begin position="1"/>
        <end position="24"/>
    </location>
</feature>
<evidence type="ECO:0000256" key="2">
    <source>
        <dbReference type="SAM" id="SignalP"/>
    </source>
</evidence>
<evidence type="ECO:0000256" key="1">
    <source>
        <dbReference type="SAM" id="MobiDB-lite"/>
    </source>
</evidence>
<evidence type="ECO:0000313" key="3">
    <source>
        <dbReference type="EMBL" id="RCW38925.1"/>
    </source>
</evidence>
<feature type="compositionally biased region" description="Polar residues" evidence="1">
    <location>
        <begin position="160"/>
        <end position="173"/>
    </location>
</feature>
<name>A0A368VFB9_9BACT</name>
<keyword evidence="2" id="KW-0732">Signal</keyword>
<gene>
    <name evidence="3" type="ORF">DFO77_10279</name>
</gene>
<proteinExistence type="predicted"/>
<dbReference type="RefSeq" id="WP_114436240.1">
    <property type="nucleotide sequence ID" value="NZ_QPIZ01000002.1"/>
</dbReference>
<feature type="compositionally biased region" description="Polar residues" evidence="1">
    <location>
        <begin position="32"/>
        <end position="42"/>
    </location>
</feature>
<feature type="chain" id="PRO_5017001088" evidence="2">
    <location>
        <begin position="25"/>
        <end position="202"/>
    </location>
</feature>
<dbReference type="AlphaFoldDB" id="A0A368VFB9"/>
<dbReference type="EMBL" id="QPIZ01000002">
    <property type="protein sequence ID" value="RCW38925.1"/>
    <property type="molecule type" value="Genomic_DNA"/>
</dbReference>
<organism evidence="3 4">
    <name type="scientific">Marinilabilia salmonicolor</name>
    <dbReference type="NCBI Taxonomy" id="989"/>
    <lineage>
        <taxon>Bacteria</taxon>
        <taxon>Pseudomonadati</taxon>
        <taxon>Bacteroidota</taxon>
        <taxon>Bacteroidia</taxon>
        <taxon>Marinilabiliales</taxon>
        <taxon>Marinilabiliaceae</taxon>
        <taxon>Marinilabilia</taxon>
    </lineage>
</organism>
<comment type="caution">
    <text evidence="3">The sequence shown here is derived from an EMBL/GenBank/DDBJ whole genome shotgun (WGS) entry which is preliminary data.</text>
</comment>
<dbReference type="Proteomes" id="UP000252733">
    <property type="component" value="Unassembled WGS sequence"/>
</dbReference>
<feature type="region of interest" description="Disordered" evidence="1">
    <location>
        <begin position="160"/>
        <end position="202"/>
    </location>
</feature>
<evidence type="ECO:0000313" key="4">
    <source>
        <dbReference type="Proteomes" id="UP000252733"/>
    </source>
</evidence>
<sequence>MKTILFLITFFTFFSFLSCNQANQDSKEIKGSPTQGVNQNINSEEHTDSTESANFEEAEQPTIEENDAEVMLNPPHGEPNHRCDIPVGAPLNPLSANEENDAEVMLNPPHGEPNHRCDIPVGAPLNTAPTNTTRQTTNRQVQTTVPDLANNPTAPTIENAKRLNSTRSANTAAPATGEKPRLNPAHGQPWHRCDIAVGSPLP</sequence>
<reference evidence="3 4" key="1">
    <citation type="submission" date="2018-07" db="EMBL/GenBank/DDBJ databases">
        <title>Freshwater and sediment microbial communities from various areas in North America, analyzing microbe dynamics in response to fracking.</title>
        <authorList>
            <person name="Lamendella R."/>
        </authorList>
    </citation>
    <scope>NUCLEOTIDE SEQUENCE [LARGE SCALE GENOMIC DNA]</scope>
    <source>
        <strain evidence="3 4">160A</strain>
    </source>
</reference>
<protein>
    <submittedName>
        <fullName evidence="3">Uncharacterized protein</fullName>
    </submittedName>
</protein>
<accession>A0A368VFB9</accession>
<dbReference type="PROSITE" id="PS51257">
    <property type="entry name" value="PROKAR_LIPOPROTEIN"/>
    <property type="match status" value="1"/>
</dbReference>
<feature type="region of interest" description="Disordered" evidence="1">
    <location>
        <begin position="26"/>
        <end position="60"/>
    </location>
</feature>
<keyword evidence="4" id="KW-1185">Reference proteome</keyword>